<comment type="similarity">
    <text evidence="1">Belongs to the SCO1/2 family.</text>
</comment>
<keyword evidence="2" id="KW-0186">Copper</keyword>
<reference evidence="5" key="1">
    <citation type="submission" date="2018-05" db="EMBL/GenBank/DDBJ databases">
        <authorList>
            <person name="Lanie J.A."/>
            <person name="Ng W.-L."/>
            <person name="Kazmierczak K.M."/>
            <person name="Andrzejewski T.M."/>
            <person name="Davidsen T.M."/>
            <person name="Wayne K.J."/>
            <person name="Tettelin H."/>
            <person name="Glass J.I."/>
            <person name="Rusch D."/>
            <person name="Podicherti R."/>
            <person name="Tsui H.-C.T."/>
            <person name="Winkler M.E."/>
        </authorList>
    </citation>
    <scope>NUCLEOTIDE SEQUENCE</scope>
</reference>
<gene>
    <name evidence="5" type="ORF">METZ01_LOCUS76667</name>
</gene>
<dbReference type="PROSITE" id="PS51352">
    <property type="entry name" value="THIOREDOXIN_2"/>
    <property type="match status" value="1"/>
</dbReference>
<accession>A0A381UB37</accession>
<evidence type="ECO:0000256" key="2">
    <source>
        <dbReference type="ARBA" id="ARBA00023008"/>
    </source>
</evidence>
<name>A0A381UB37_9ZZZZ</name>
<dbReference type="InterPro" id="IPR013766">
    <property type="entry name" value="Thioredoxin_domain"/>
</dbReference>
<feature type="non-terminal residue" evidence="5">
    <location>
        <position position="332"/>
    </location>
</feature>
<evidence type="ECO:0000259" key="4">
    <source>
        <dbReference type="PROSITE" id="PS51352"/>
    </source>
</evidence>
<dbReference type="PANTHER" id="PTHR12151">
    <property type="entry name" value="ELECTRON TRANSPORT PROTIN SCO1/SENC FAMILY MEMBER"/>
    <property type="match status" value="1"/>
</dbReference>
<dbReference type="EMBL" id="UINC01005831">
    <property type="protein sequence ID" value="SVA23813.1"/>
    <property type="molecule type" value="Genomic_DNA"/>
</dbReference>
<sequence length="332" mass="36367">MSGRTVALLFSLILLVPGCLGSGEGRVELLGTEYKDPPEAPDFTLINQDGESVSLADYDGKVVVVAFIYTSCPDVCLIISANLHYIHQNLGNYGDDVEILSVTIDPARDTVAHLSEWTQAMGYEWNHLTNERGSVMQAVWDDWNVVVDAEHIANSLPPEGAHNRFAVLFPDNSTLTIDYPYEQLPTAARADEFARLAFEQENTSIDMVAGTIGNFTANSSWSWELHRWDRADQTWTKEQSNLSEISMTAFTHFAWVASGSNVSLLPPGEDCTGHGWIMGTGASAHCMCDEGWERDGENWMACAPEGGGEASQSDGTNPHEESLGEYEVGHST</sequence>
<dbReference type="Gene3D" id="3.40.30.10">
    <property type="entry name" value="Glutaredoxin"/>
    <property type="match status" value="1"/>
</dbReference>
<dbReference type="InterPro" id="IPR036249">
    <property type="entry name" value="Thioredoxin-like_sf"/>
</dbReference>
<evidence type="ECO:0000313" key="5">
    <source>
        <dbReference type="EMBL" id="SVA23813.1"/>
    </source>
</evidence>
<feature type="region of interest" description="Disordered" evidence="3">
    <location>
        <begin position="304"/>
        <end position="332"/>
    </location>
</feature>
<protein>
    <recommendedName>
        <fullName evidence="4">Thioredoxin domain-containing protein</fullName>
    </recommendedName>
</protein>
<dbReference type="PANTHER" id="PTHR12151:SF25">
    <property type="entry name" value="LINALOOL DEHYDRATASE_ISOMERASE DOMAIN-CONTAINING PROTEIN"/>
    <property type="match status" value="1"/>
</dbReference>
<dbReference type="CDD" id="cd02968">
    <property type="entry name" value="SCO"/>
    <property type="match status" value="1"/>
</dbReference>
<evidence type="ECO:0000256" key="1">
    <source>
        <dbReference type="ARBA" id="ARBA00010996"/>
    </source>
</evidence>
<evidence type="ECO:0000256" key="3">
    <source>
        <dbReference type="SAM" id="MobiDB-lite"/>
    </source>
</evidence>
<feature type="domain" description="Thioredoxin" evidence="4">
    <location>
        <begin position="34"/>
        <end position="203"/>
    </location>
</feature>
<proteinExistence type="inferred from homology"/>
<dbReference type="AlphaFoldDB" id="A0A381UB37"/>
<dbReference type="InterPro" id="IPR003782">
    <property type="entry name" value="SCO1/SenC"/>
</dbReference>
<dbReference type="Pfam" id="PF02630">
    <property type="entry name" value="SCO1-SenC"/>
    <property type="match status" value="1"/>
</dbReference>
<dbReference type="SUPFAM" id="SSF52833">
    <property type="entry name" value="Thioredoxin-like"/>
    <property type="match status" value="1"/>
</dbReference>
<organism evidence="5">
    <name type="scientific">marine metagenome</name>
    <dbReference type="NCBI Taxonomy" id="408172"/>
    <lineage>
        <taxon>unclassified sequences</taxon>
        <taxon>metagenomes</taxon>
        <taxon>ecological metagenomes</taxon>
    </lineage>
</organism>